<gene>
    <name evidence="2" type="ORF">AKO1_012673</name>
</gene>
<keyword evidence="3" id="KW-1185">Reference proteome</keyword>
<evidence type="ECO:0000256" key="1">
    <source>
        <dbReference type="SAM" id="SignalP"/>
    </source>
</evidence>
<organism evidence="2 3">
    <name type="scientific">Acrasis kona</name>
    <dbReference type="NCBI Taxonomy" id="1008807"/>
    <lineage>
        <taxon>Eukaryota</taxon>
        <taxon>Discoba</taxon>
        <taxon>Heterolobosea</taxon>
        <taxon>Tetramitia</taxon>
        <taxon>Eutetramitia</taxon>
        <taxon>Acrasidae</taxon>
        <taxon>Acrasis</taxon>
    </lineage>
</organism>
<reference evidence="2 3" key="1">
    <citation type="submission" date="2024-03" db="EMBL/GenBank/DDBJ databases">
        <title>The Acrasis kona genome and developmental transcriptomes reveal deep origins of eukaryotic multicellular pathways.</title>
        <authorList>
            <person name="Sheikh S."/>
            <person name="Fu C.-J."/>
            <person name="Brown M.W."/>
            <person name="Baldauf S.L."/>
        </authorList>
    </citation>
    <scope>NUCLEOTIDE SEQUENCE [LARGE SCALE GENOMIC DNA]</scope>
    <source>
        <strain evidence="2 3">ATCC MYA-3509</strain>
    </source>
</reference>
<comment type="caution">
    <text evidence="2">The sequence shown here is derived from an EMBL/GenBank/DDBJ whole genome shotgun (WGS) entry which is preliminary data.</text>
</comment>
<sequence>MNITILLILCALATLSIANRCPPGQYFTNPHFYVPCPECPPGTFCPGDDALHNCPDKTYQDKSGQIGCKPCEHTSERKDICFLQDIPKDFREIREYTSEGAGKITKLSIKSTAHFVIPDIYSEVASFNIYQVSSNASPITLYASNATGAPSEANHQYKAVGTNVTALLKISSSIKPTYITLELRRPTVIFVGLSHSSAPVEILVKPGITKYFQKGSSQFDVLNKFVIKNVASPSKITLTLNDPTDRLFGYLLWSKDKNIPFANPMIYDEQVKSNKSGPVSISVVDQGDVTITSLSKLWEPVGKDNEVKLEITPLQ</sequence>
<evidence type="ECO:0000313" key="2">
    <source>
        <dbReference type="EMBL" id="KAL0481395.1"/>
    </source>
</evidence>
<protein>
    <submittedName>
        <fullName evidence="2">Signal peptide, CUB and EGF-like domain-containing protein</fullName>
    </submittedName>
</protein>
<dbReference type="Proteomes" id="UP001431209">
    <property type="component" value="Unassembled WGS sequence"/>
</dbReference>
<name>A0AAW2YX98_9EUKA</name>
<proteinExistence type="predicted"/>
<evidence type="ECO:0000313" key="3">
    <source>
        <dbReference type="Proteomes" id="UP001431209"/>
    </source>
</evidence>
<dbReference type="EMBL" id="JAOPGA020000762">
    <property type="protein sequence ID" value="KAL0481395.1"/>
    <property type="molecule type" value="Genomic_DNA"/>
</dbReference>
<accession>A0AAW2YX98</accession>
<feature type="chain" id="PRO_5043464201" evidence="1">
    <location>
        <begin position="19"/>
        <end position="315"/>
    </location>
</feature>
<dbReference type="AlphaFoldDB" id="A0AAW2YX98"/>
<feature type="signal peptide" evidence="1">
    <location>
        <begin position="1"/>
        <end position="18"/>
    </location>
</feature>
<keyword evidence="1" id="KW-0732">Signal</keyword>